<dbReference type="PROSITE" id="PS01124">
    <property type="entry name" value="HTH_ARAC_FAMILY_2"/>
    <property type="match status" value="1"/>
</dbReference>
<dbReference type="CDD" id="cd06445">
    <property type="entry name" value="ATase"/>
    <property type="match status" value="1"/>
</dbReference>
<dbReference type="AlphaFoldDB" id="A0A3D9YNL2"/>
<organism evidence="18 19">
    <name type="scientific">Methylovirgula ligni</name>
    <dbReference type="NCBI Taxonomy" id="569860"/>
    <lineage>
        <taxon>Bacteria</taxon>
        <taxon>Pseudomonadati</taxon>
        <taxon>Pseudomonadota</taxon>
        <taxon>Alphaproteobacteria</taxon>
        <taxon>Hyphomicrobiales</taxon>
        <taxon>Beijerinckiaceae</taxon>
        <taxon>Methylovirgula</taxon>
    </lineage>
</organism>
<dbReference type="InterPro" id="IPR036631">
    <property type="entry name" value="MGMT_N_sf"/>
</dbReference>
<dbReference type="RefSeq" id="WP_115837463.1">
    <property type="nucleotide sequence ID" value="NZ_CP025086.1"/>
</dbReference>
<keyword evidence="10" id="KW-0238">DNA-binding</keyword>
<dbReference type="InterPro" id="IPR009057">
    <property type="entry name" value="Homeodomain-like_sf"/>
</dbReference>
<dbReference type="NCBIfam" id="NF011964">
    <property type="entry name" value="PRK15435.1"/>
    <property type="match status" value="1"/>
</dbReference>
<dbReference type="GO" id="GO:0003700">
    <property type="term" value="F:DNA-binding transcription factor activity"/>
    <property type="evidence" value="ECO:0007669"/>
    <property type="project" value="InterPro"/>
</dbReference>
<dbReference type="PANTHER" id="PTHR10815:SF14">
    <property type="entry name" value="BIFUNCTIONAL TRANSCRIPTIONAL ACTIVATOR_DNA REPAIR ENZYME ADA"/>
    <property type="match status" value="1"/>
</dbReference>
<dbReference type="PIRSF" id="PIRSF000409">
    <property type="entry name" value="Ada"/>
    <property type="match status" value="1"/>
</dbReference>
<accession>A0A3D9YNL2</accession>
<dbReference type="InterPro" id="IPR016221">
    <property type="entry name" value="Bifunct_regulatory_prot_Ada"/>
</dbReference>
<keyword evidence="13" id="KW-0234">DNA repair</keyword>
<feature type="active site" description="Nucleophile; methyl group acceptor from either O6-methylguanine or O4-methylthymine" evidence="15">
    <location>
        <position position="323"/>
    </location>
</feature>
<evidence type="ECO:0000256" key="16">
    <source>
        <dbReference type="PIRSR" id="PIRSR000409-3"/>
    </source>
</evidence>
<evidence type="ECO:0000256" key="12">
    <source>
        <dbReference type="ARBA" id="ARBA00023163"/>
    </source>
</evidence>
<dbReference type="EC" id="2.1.1.63" evidence="3"/>
<dbReference type="Gene3D" id="3.30.160.70">
    <property type="entry name" value="Methylated DNA-protein cysteine methyltransferase domain"/>
    <property type="match status" value="1"/>
</dbReference>
<comment type="caution">
    <text evidence="18">The sequence shown here is derived from an EMBL/GenBank/DDBJ whole genome shotgun (WGS) entry which is preliminary data.</text>
</comment>
<dbReference type="GO" id="GO:0008270">
    <property type="term" value="F:zinc ion binding"/>
    <property type="evidence" value="ECO:0007669"/>
    <property type="project" value="InterPro"/>
</dbReference>
<feature type="binding site" evidence="16">
    <location>
        <position position="71"/>
    </location>
    <ligand>
        <name>Zn(2+)</name>
        <dbReference type="ChEBI" id="CHEBI:29105"/>
    </ligand>
</feature>
<dbReference type="FunFam" id="1.10.10.10:FF:000214">
    <property type="entry name" value="Methylated-DNA--protein-cysteine methyltransferase"/>
    <property type="match status" value="1"/>
</dbReference>
<feature type="binding site" evidence="16">
    <location>
        <position position="74"/>
    </location>
    <ligand>
        <name>Zn(2+)</name>
        <dbReference type="ChEBI" id="CHEBI:29105"/>
    </ligand>
</feature>
<dbReference type="SUPFAM" id="SSF46689">
    <property type="entry name" value="Homeodomain-like"/>
    <property type="match status" value="1"/>
</dbReference>
<dbReference type="InterPro" id="IPR008332">
    <property type="entry name" value="MethylG_MeTrfase_N"/>
</dbReference>
<evidence type="ECO:0000256" key="13">
    <source>
        <dbReference type="ARBA" id="ARBA00023204"/>
    </source>
</evidence>
<dbReference type="PROSITE" id="PS00374">
    <property type="entry name" value="MGMT"/>
    <property type="match status" value="1"/>
</dbReference>
<dbReference type="SUPFAM" id="SSF57884">
    <property type="entry name" value="Ada DNA repair protein, N-terminal domain (N-Ada 10)"/>
    <property type="match status" value="1"/>
</dbReference>
<evidence type="ECO:0000256" key="6">
    <source>
        <dbReference type="ARBA" id="ARBA00022723"/>
    </source>
</evidence>
<evidence type="ECO:0000256" key="1">
    <source>
        <dbReference type="ARBA" id="ARBA00001286"/>
    </source>
</evidence>
<evidence type="ECO:0000256" key="10">
    <source>
        <dbReference type="ARBA" id="ARBA00023125"/>
    </source>
</evidence>
<evidence type="ECO:0000256" key="4">
    <source>
        <dbReference type="ARBA" id="ARBA00022603"/>
    </source>
</evidence>
<dbReference type="SMART" id="SM00342">
    <property type="entry name" value="HTH_ARAC"/>
    <property type="match status" value="1"/>
</dbReference>
<dbReference type="Pfam" id="PF12833">
    <property type="entry name" value="HTH_18"/>
    <property type="match status" value="1"/>
</dbReference>
<comment type="cofactor">
    <cofactor evidence="16">
        <name>Zn(2+)</name>
        <dbReference type="ChEBI" id="CHEBI:29105"/>
    </cofactor>
    <text evidence="16">Binds 1 zinc ion per subunit.</text>
</comment>
<dbReference type="Pfam" id="PF02870">
    <property type="entry name" value="Methyltransf_1N"/>
    <property type="match status" value="1"/>
</dbReference>
<evidence type="ECO:0000313" key="18">
    <source>
        <dbReference type="EMBL" id="REF84095.1"/>
    </source>
</evidence>
<comment type="catalytic activity">
    <reaction evidence="14">
        <text>a 6-O-methyl-2'-deoxyguanosine in DNA + L-cysteinyl-[protein] = S-methyl-L-cysteinyl-[protein] + a 2'-deoxyguanosine in DNA</text>
        <dbReference type="Rhea" id="RHEA:24000"/>
        <dbReference type="Rhea" id="RHEA-COMP:10131"/>
        <dbReference type="Rhea" id="RHEA-COMP:10132"/>
        <dbReference type="Rhea" id="RHEA-COMP:11367"/>
        <dbReference type="Rhea" id="RHEA-COMP:11368"/>
        <dbReference type="ChEBI" id="CHEBI:29950"/>
        <dbReference type="ChEBI" id="CHEBI:82612"/>
        <dbReference type="ChEBI" id="CHEBI:85445"/>
        <dbReference type="ChEBI" id="CHEBI:85448"/>
        <dbReference type="EC" id="2.1.1.63"/>
    </reaction>
</comment>
<evidence type="ECO:0000256" key="11">
    <source>
        <dbReference type="ARBA" id="ARBA00023159"/>
    </source>
</evidence>
<feature type="binding site" evidence="16">
    <location>
        <position position="40"/>
    </location>
    <ligand>
        <name>Zn(2+)</name>
        <dbReference type="ChEBI" id="CHEBI:29105"/>
    </ligand>
</feature>
<comment type="catalytic activity">
    <reaction evidence="1">
        <text>a 4-O-methyl-thymidine in DNA + L-cysteinyl-[protein] = a thymidine in DNA + S-methyl-L-cysteinyl-[protein]</text>
        <dbReference type="Rhea" id="RHEA:53428"/>
        <dbReference type="Rhea" id="RHEA-COMP:10131"/>
        <dbReference type="Rhea" id="RHEA-COMP:10132"/>
        <dbReference type="Rhea" id="RHEA-COMP:13555"/>
        <dbReference type="Rhea" id="RHEA-COMP:13556"/>
        <dbReference type="ChEBI" id="CHEBI:29950"/>
        <dbReference type="ChEBI" id="CHEBI:82612"/>
        <dbReference type="ChEBI" id="CHEBI:137386"/>
        <dbReference type="ChEBI" id="CHEBI:137387"/>
        <dbReference type="EC" id="2.1.1.63"/>
    </reaction>
</comment>
<keyword evidence="7" id="KW-0227">DNA damage</keyword>
<dbReference type="InterPro" id="IPR036388">
    <property type="entry name" value="WH-like_DNA-bd_sf"/>
</dbReference>
<evidence type="ECO:0000259" key="17">
    <source>
        <dbReference type="PROSITE" id="PS01124"/>
    </source>
</evidence>
<dbReference type="PANTHER" id="PTHR10815">
    <property type="entry name" value="METHYLATED-DNA--PROTEIN-CYSTEINE METHYLTRANSFERASE"/>
    <property type="match status" value="1"/>
</dbReference>
<dbReference type="Gene3D" id="1.10.10.10">
    <property type="entry name" value="Winged helix-like DNA-binding domain superfamily/Winged helix DNA-binding domain"/>
    <property type="match status" value="1"/>
</dbReference>
<dbReference type="EMBL" id="QUMO01000005">
    <property type="protein sequence ID" value="REF84095.1"/>
    <property type="molecule type" value="Genomic_DNA"/>
</dbReference>
<evidence type="ECO:0000256" key="2">
    <source>
        <dbReference type="ARBA" id="ARBA00008711"/>
    </source>
</evidence>
<keyword evidence="11" id="KW-0010">Activator</keyword>
<evidence type="ECO:0000256" key="5">
    <source>
        <dbReference type="ARBA" id="ARBA00022679"/>
    </source>
</evidence>
<protein>
    <recommendedName>
        <fullName evidence="3">methylated-DNA--[protein]-cysteine S-methyltransferase</fullName>
        <ecNumber evidence="3">2.1.1.63</ecNumber>
    </recommendedName>
</protein>
<keyword evidence="6 16" id="KW-0479">Metal-binding</keyword>
<proteinExistence type="inferred from homology"/>
<evidence type="ECO:0000313" key="19">
    <source>
        <dbReference type="Proteomes" id="UP000256900"/>
    </source>
</evidence>
<dbReference type="GO" id="GO:0006307">
    <property type="term" value="P:DNA alkylation repair"/>
    <property type="evidence" value="ECO:0007669"/>
    <property type="project" value="UniProtKB-ARBA"/>
</dbReference>
<evidence type="ECO:0000256" key="14">
    <source>
        <dbReference type="ARBA" id="ARBA00049348"/>
    </source>
</evidence>
<feature type="binding site" evidence="16">
    <location>
        <position position="44"/>
    </location>
    <ligand>
        <name>Zn(2+)</name>
        <dbReference type="ChEBI" id="CHEBI:29105"/>
    </ligand>
</feature>
<keyword evidence="12" id="KW-0804">Transcription</keyword>
<evidence type="ECO:0000256" key="8">
    <source>
        <dbReference type="ARBA" id="ARBA00022833"/>
    </source>
</evidence>
<dbReference type="InterPro" id="IPR018060">
    <property type="entry name" value="HTH_AraC"/>
</dbReference>
<dbReference type="Gene3D" id="1.10.10.60">
    <property type="entry name" value="Homeodomain-like"/>
    <property type="match status" value="1"/>
</dbReference>
<dbReference type="Pfam" id="PF01035">
    <property type="entry name" value="DNA_binding_1"/>
    <property type="match status" value="1"/>
</dbReference>
<dbReference type="InterPro" id="IPR014048">
    <property type="entry name" value="MethylDNA_cys_MeTrfase_DNA-bd"/>
</dbReference>
<dbReference type="OrthoDB" id="9802228at2"/>
<evidence type="ECO:0000256" key="15">
    <source>
        <dbReference type="PIRSR" id="PIRSR000409-1"/>
    </source>
</evidence>
<sequence>MDTITQTLSSNDPRWAAVVARDNAHDGSFVFAVTTTGIYCRPSCPARRPLAQNVRFFASCAEAEKAGFRACLRCRPRDVSPGARQNEMIAAACRTLEADTPPPLEALAAKAGLSRFHFHRLFKAVTGVTPMAYAKERRAARLRQELAGASSVTDAIYAAGFGSNSRFYERSDTMLGMKPAAFRDGGNAADIVYAIGACSLGLVLVARSEKGICAIMLGDDASVLAQEIKTRFSKARSIEANAELSDVLAKVVALVEAPARDFDLPLDIRGTLFQQKVWAALRAIPPGETATYTEIARRIGAPSATRAVAGACAANKIAVAIPCHRVLRSDGNLSGYRWGPARKRALLDKERKS</sequence>
<keyword evidence="8 16" id="KW-0862">Zinc</keyword>
<keyword evidence="4 18" id="KW-0489">Methyltransferase</keyword>
<dbReference type="InterPro" id="IPR035451">
    <property type="entry name" value="Ada-like_dom_sf"/>
</dbReference>
<dbReference type="GO" id="GO:0003908">
    <property type="term" value="F:methylated-DNA-[protein]-cysteine S-methyltransferase activity"/>
    <property type="evidence" value="ECO:0007669"/>
    <property type="project" value="UniProtKB-EC"/>
</dbReference>
<name>A0A3D9YNL2_9HYPH</name>
<evidence type="ECO:0000256" key="9">
    <source>
        <dbReference type="ARBA" id="ARBA00023015"/>
    </source>
</evidence>
<dbReference type="Pfam" id="PF02805">
    <property type="entry name" value="Ada_Zn_binding"/>
    <property type="match status" value="1"/>
</dbReference>
<dbReference type="NCBIfam" id="TIGR00589">
    <property type="entry name" value="ogt"/>
    <property type="match status" value="1"/>
</dbReference>
<gene>
    <name evidence="18" type="ORF">DES32_2940</name>
</gene>
<keyword evidence="9" id="KW-0805">Transcription regulation</keyword>
<keyword evidence="5 18" id="KW-0808">Transferase</keyword>
<dbReference type="Proteomes" id="UP000256900">
    <property type="component" value="Unassembled WGS sequence"/>
</dbReference>
<evidence type="ECO:0000256" key="3">
    <source>
        <dbReference type="ARBA" id="ARBA00011918"/>
    </source>
</evidence>
<dbReference type="FunFam" id="3.40.10.10:FF:000001">
    <property type="entry name" value="DNA-3-methyladenine glycosylase 2"/>
    <property type="match status" value="1"/>
</dbReference>
<reference evidence="18 19" key="1">
    <citation type="submission" date="2018-08" db="EMBL/GenBank/DDBJ databases">
        <title>Genomic Encyclopedia of Type Strains, Phase IV (KMG-IV): sequencing the most valuable type-strain genomes for metagenomic binning, comparative biology and taxonomic classification.</title>
        <authorList>
            <person name="Goeker M."/>
        </authorList>
    </citation>
    <scope>NUCLEOTIDE SEQUENCE [LARGE SCALE GENOMIC DNA]</scope>
    <source>
        <strain evidence="18 19">BW863</strain>
    </source>
</reference>
<dbReference type="InterPro" id="IPR001497">
    <property type="entry name" value="MethylDNA_cys_MeTrfase_AS"/>
</dbReference>
<comment type="similarity">
    <text evidence="2">Belongs to the MGMT family.</text>
</comment>
<dbReference type="InterPro" id="IPR036217">
    <property type="entry name" value="MethylDNA_cys_MeTrfase_DNAb"/>
</dbReference>
<evidence type="ECO:0000256" key="7">
    <source>
        <dbReference type="ARBA" id="ARBA00022763"/>
    </source>
</evidence>
<dbReference type="SUPFAM" id="SSF53155">
    <property type="entry name" value="Methylated DNA-protein cysteine methyltransferase domain"/>
    <property type="match status" value="1"/>
</dbReference>
<dbReference type="GO" id="GO:0043565">
    <property type="term" value="F:sequence-specific DNA binding"/>
    <property type="evidence" value="ECO:0007669"/>
    <property type="project" value="InterPro"/>
</dbReference>
<dbReference type="GO" id="GO:0032259">
    <property type="term" value="P:methylation"/>
    <property type="evidence" value="ECO:0007669"/>
    <property type="project" value="UniProtKB-KW"/>
</dbReference>
<dbReference type="SUPFAM" id="SSF46767">
    <property type="entry name" value="Methylated DNA-protein cysteine methyltransferase, C-terminal domain"/>
    <property type="match status" value="1"/>
</dbReference>
<feature type="active site" description="Nucleophile; methyl group acceptor from methylphosphotriester" evidence="15">
    <location>
        <position position="40"/>
    </location>
</feature>
<dbReference type="Gene3D" id="3.40.10.10">
    <property type="entry name" value="DNA Methylphosphotriester Repair Domain"/>
    <property type="match status" value="1"/>
</dbReference>
<feature type="domain" description="HTH araC/xylS-type" evidence="17">
    <location>
        <begin position="86"/>
        <end position="185"/>
    </location>
</feature>
<dbReference type="InterPro" id="IPR004026">
    <property type="entry name" value="Ada_DNA_repair_Zn-bd"/>
</dbReference>
<keyword evidence="19" id="KW-1185">Reference proteome</keyword>